<proteinExistence type="predicted"/>
<keyword evidence="2" id="KW-1185">Reference proteome</keyword>
<dbReference type="AlphaFoldDB" id="A0A9D4MT91"/>
<reference evidence="1" key="2">
    <citation type="submission" date="2020-11" db="EMBL/GenBank/DDBJ databases">
        <authorList>
            <person name="McCartney M.A."/>
            <person name="Auch B."/>
            <person name="Kono T."/>
            <person name="Mallez S."/>
            <person name="Becker A."/>
            <person name="Gohl D.M."/>
            <person name="Silverstein K.A.T."/>
            <person name="Koren S."/>
            <person name="Bechman K.B."/>
            <person name="Herman A."/>
            <person name="Abrahante J.E."/>
            <person name="Garbe J."/>
        </authorList>
    </citation>
    <scope>NUCLEOTIDE SEQUENCE</scope>
    <source>
        <strain evidence="1">Duluth1</strain>
        <tissue evidence="1">Whole animal</tissue>
    </source>
</reference>
<protein>
    <submittedName>
        <fullName evidence="1">Uncharacterized protein</fullName>
    </submittedName>
</protein>
<sequence length="108" mass="12249">MQLLKANGITPLFVPAACTDPLQPLDLSVNYEYKQQLKQCFHDWYCKQVVSHLEKKDGDPSSCANVDLRTSTLKPIHAEWLISTHDKMSERRDLIQAGFRKAGLTFSA</sequence>
<gene>
    <name evidence="1" type="ORF">DPMN_004764</name>
</gene>
<dbReference type="Proteomes" id="UP000828390">
    <property type="component" value="Unassembled WGS sequence"/>
</dbReference>
<evidence type="ECO:0000313" key="2">
    <source>
        <dbReference type="Proteomes" id="UP000828390"/>
    </source>
</evidence>
<dbReference type="EMBL" id="JAIWYP010000001">
    <property type="protein sequence ID" value="KAH3880842.1"/>
    <property type="molecule type" value="Genomic_DNA"/>
</dbReference>
<evidence type="ECO:0000313" key="1">
    <source>
        <dbReference type="EMBL" id="KAH3880842.1"/>
    </source>
</evidence>
<comment type="caution">
    <text evidence="1">The sequence shown here is derived from an EMBL/GenBank/DDBJ whole genome shotgun (WGS) entry which is preliminary data.</text>
</comment>
<reference evidence="1" key="1">
    <citation type="journal article" date="2019" name="bioRxiv">
        <title>The Genome of the Zebra Mussel, Dreissena polymorpha: A Resource for Invasive Species Research.</title>
        <authorList>
            <person name="McCartney M.A."/>
            <person name="Auch B."/>
            <person name="Kono T."/>
            <person name="Mallez S."/>
            <person name="Zhang Y."/>
            <person name="Obille A."/>
            <person name="Becker A."/>
            <person name="Abrahante J.E."/>
            <person name="Garbe J."/>
            <person name="Badalamenti J.P."/>
            <person name="Herman A."/>
            <person name="Mangelson H."/>
            <person name="Liachko I."/>
            <person name="Sullivan S."/>
            <person name="Sone E.D."/>
            <person name="Koren S."/>
            <person name="Silverstein K.A.T."/>
            <person name="Beckman K.B."/>
            <person name="Gohl D.M."/>
        </authorList>
    </citation>
    <scope>NUCLEOTIDE SEQUENCE</scope>
    <source>
        <strain evidence="1">Duluth1</strain>
        <tissue evidence="1">Whole animal</tissue>
    </source>
</reference>
<accession>A0A9D4MT91</accession>
<name>A0A9D4MT91_DREPO</name>
<organism evidence="1 2">
    <name type="scientific">Dreissena polymorpha</name>
    <name type="common">Zebra mussel</name>
    <name type="synonym">Mytilus polymorpha</name>
    <dbReference type="NCBI Taxonomy" id="45954"/>
    <lineage>
        <taxon>Eukaryota</taxon>
        <taxon>Metazoa</taxon>
        <taxon>Spiralia</taxon>
        <taxon>Lophotrochozoa</taxon>
        <taxon>Mollusca</taxon>
        <taxon>Bivalvia</taxon>
        <taxon>Autobranchia</taxon>
        <taxon>Heteroconchia</taxon>
        <taxon>Euheterodonta</taxon>
        <taxon>Imparidentia</taxon>
        <taxon>Neoheterodontei</taxon>
        <taxon>Myida</taxon>
        <taxon>Dreissenoidea</taxon>
        <taxon>Dreissenidae</taxon>
        <taxon>Dreissena</taxon>
    </lineage>
</organism>